<dbReference type="InterPro" id="IPR001763">
    <property type="entry name" value="Rhodanese-like_dom"/>
</dbReference>
<accession>A0A2N8T0Z2</accession>
<dbReference type="Pfam" id="PF00581">
    <property type="entry name" value="Rhodanese"/>
    <property type="match status" value="1"/>
</dbReference>
<organism evidence="2 3">
    <name type="scientific">Stutzerimonas stutzeri</name>
    <name type="common">Pseudomonas stutzeri</name>
    <dbReference type="NCBI Taxonomy" id="316"/>
    <lineage>
        <taxon>Bacteria</taxon>
        <taxon>Pseudomonadati</taxon>
        <taxon>Pseudomonadota</taxon>
        <taxon>Gammaproteobacteria</taxon>
        <taxon>Pseudomonadales</taxon>
        <taxon>Pseudomonadaceae</taxon>
        <taxon>Stutzerimonas</taxon>
    </lineage>
</organism>
<proteinExistence type="predicted"/>
<dbReference type="PROSITE" id="PS50206">
    <property type="entry name" value="RHODANESE_3"/>
    <property type="match status" value="1"/>
</dbReference>
<dbReference type="OrthoDB" id="9789585at2"/>
<protein>
    <submittedName>
        <fullName evidence="2">Rhodanese-like domain-containing protein</fullName>
    </submittedName>
</protein>
<feature type="domain" description="Rhodanese" evidence="1">
    <location>
        <begin position="30"/>
        <end position="115"/>
    </location>
</feature>
<dbReference type="Proteomes" id="UP000235897">
    <property type="component" value="Unassembled WGS sequence"/>
</dbReference>
<name>A0A2N8T0Z2_STUST</name>
<dbReference type="EMBL" id="POUW01000001">
    <property type="protein sequence ID" value="PNG08410.1"/>
    <property type="molecule type" value="Genomic_DNA"/>
</dbReference>
<evidence type="ECO:0000313" key="2">
    <source>
        <dbReference type="EMBL" id="PNG08410.1"/>
    </source>
</evidence>
<dbReference type="SUPFAM" id="SSF52821">
    <property type="entry name" value="Rhodanese/Cell cycle control phosphatase"/>
    <property type="match status" value="1"/>
</dbReference>
<reference evidence="2 3" key="1">
    <citation type="submission" date="2018-01" db="EMBL/GenBank/DDBJ databases">
        <title>Denitrification phenotypes of diverse strains of Pseudomonas stutzeri.</title>
        <authorList>
            <person name="Milligan D.A."/>
            <person name="Bergaust L."/>
            <person name="Bakken L.R."/>
            <person name="Frostegard A."/>
        </authorList>
    </citation>
    <scope>NUCLEOTIDE SEQUENCE [LARGE SCALE GENOMIC DNA]</scope>
    <source>
        <strain evidence="2 3">28a3</strain>
    </source>
</reference>
<evidence type="ECO:0000313" key="3">
    <source>
        <dbReference type="Proteomes" id="UP000235897"/>
    </source>
</evidence>
<comment type="caution">
    <text evidence="2">The sequence shown here is derived from an EMBL/GenBank/DDBJ whole genome shotgun (WGS) entry which is preliminary data.</text>
</comment>
<dbReference type="RefSeq" id="WP_021210153.1">
    <property type="nucleotide sequence ID" value="NZ_JAMOIG010000034.1"/>
</dbReference>
<dbReference type="PANTHER" id="PTHR43031:SF1">
    <property type="entry name" value="PYRIDINE NUCLEOTIDE-DISULPHIDE OXIDOREDUCTASE"/>
    <property type="match status" value="1"/>
</dbReference>
<sequence length="117" mass="12726">MRRVFWLLMTLTGPVLGGQVDQPAALSALQRDDVVLLDVRTAQEYAEGALPGATRIETEDLASRIASVAPDKNAPVVVYCRSGRRSSAAQDLLRELGYRQVINAGGYEDLKDVVPSR</sequence>
<evidence type="ECO:0000259" key="1">
    <source>
        <dbReference type="PROSITE" id="PS50206"/>
    </source>
</evidence>
<dbReference type="CDD" id="cd00158">
    <property type="entry name" value="RHOD"/>
    <property type="match status" value="1"/>
</dbReference>
<dbReference type="SMART" id="SM00450">
    <property type="entry name" value="RHOD"/>
    <property type="match status" value="1"/>
</dbReference>
<dbReference type="AlphaFoldDB" id="A0A2N8T0Z2"/>
<dbReference type="Gene3D" id="3.40.250.10">
    <property type="entry name" value="Rhodanese-like domain"/>
    <property type="match status" value="1"/>
</dbReference>
<dbReference type="InterPro" id="IPR036873">
    <property type="entry name" value="Rhodanese-like_dom_sf"/>
</dbReference>
<dbReference type="PANTHER" id="PTHR43031">
    <property type="entry name" value="FAD-DEPENDENT OXIDOREDUCTASE"/>
    <property type="match status" value="1"/>
</dbReference>
<dbReference type="InterPro" id="IPR050229">
    <property type="entry name" value="GlpE_sulfurtransferase"/>
</dbReference>
<gene>
    <name evidence="2" type="ORF">CXL00_05095</name>
</gene>